<keyword evidence="3" id="KW-1185">Reference proteome</keyword>
<feature type="chain" id="PRO_5026846951" description="Carboxypeptidase regulatory-like domain-containing protein" evidence="1">
    <location>
        <begin position="25"/>
        <end position="263"/>
    </location>
</feature>
<feature type="signal peptide" evidence="1">
    <location>
        <begin position="1"/>
        <end position="24"/>
    </location>
</feature>
<evidence type="ECO:0008006" key="4">
    <source>
        <dbReference type="Google" id="ProtNLM"/>
    </source>
</evidence>
<dbReference type="PROSITE" id="PS51257">
    <property type="entry name" value="PROKAR_LIPOPROTEIN"/>
    <property type="match status" value="1"/>
</dbReference>
<evidence type="ECO:0000313" key="2">
    <source>
        <dbReference type="EMBL" id="QJW89209.1"/>
    </source>
</evidence>
<keyword evidence="1" id="KW-0732">Signal</keyword>
<protein>
    <recommendedName>
        <fullName evidence="4">Carboxypeptidase regulatory-like domain-containing protein</fullName>
    </recommendedName>
</protein>
<name>A0A6M5Y5T1_9BACT</name>
<evidence type="ECO:0000256" key="1">
    <source>
        <dbReference type="SAM" id="SignalP"/>
    </source>
</evidence>
<dbReference type="AlphaFoldDB" id="A0A6M5Y5T1"/>
<dbReference type="RefSeq" id="WP_171739047.1">
    <property type="nucleotide sequence ID" value="NZ_CP053435.1"/>
</dbReference>
<sequence length="263" mass="28576">MQLFSRFILYVALLVVVMACGALPAETPSPADTLVTRNPSMDPKGDITGFVTLHDEFGVPKPDNAGMIVSLEGERTAFPASTRPEGRFVIGNVFAGKYNLSYNKNNYGNYKLINISHSGGLMSTIAEPVSIWETPKTKIADLGVSVKGLSLTFTGMATPIQPTGTSIDHQRRVRLFFGRDEKITFQRYVSSFNQSPVPPGGSGNFTVQLSADDLLEFKPGERVYVVAYGITAIENAYVDPDSKLKIYSGVNPEPSNVVSFLLP</sequence>
<organism evidence="2 3">
    <name type="scientific">Spirosoma taeanense</name>
    <dbReference type="NCBI Taxonomy" id="2735870"/>
    <lineage>
        <taxon>Bacteria</taxon>
        <taxon>Pseudomonadati</taxon>
        <taxon>Bacteroidota</taxon>
        <taxon>Cytophagia</taxon>
        <taxon>Cytophagales</taxon>
        <taxon>Cytophagaceae</taxon>
        <taxon>Spirosoma</taxon>
    </lineage>
</organism>
<dbReference type="EMBL" id="CP053435">
    <property type="protein sequence ID" value="QJW89209.1"/>
    <property type="molecule type" value="Genomic_DNA"/>
</dbReference>
<dbReference type="InterPro" id="IPR013784">
    <property type="entry name" value="Carb-bd-like_fold"/>
</dbReference>
<dbReference type="GO" id="GO:0030246">
    <property type="term" value="F:carbohydrate binding"/>
    <property type="evidence" value="ECO:0007669"/>
    <property type="project" value="InterPro"/>
</dbReference>
<proteinExistence type="predicted"/>
<dbReference type="SUPFAM" id="SSF49452">
    <property type="entry name" value="Starch-binding domain-like"/>
    <property type="match status" value="1"/>
</dbReference>
<dbReference type="Gene3D" id="2.60.40.1120">
    <property type="entry name" value="Carboxypeptidase-like, regulatory domain"/>
    <property type="match status" value="1"/>
</dbReference>
<evidence type="ECO:0000313" key="3">
    <source>
        <dbReference type="Proteomes" id="UP000502756"/>
    </source>
</evidence>
<accession>A0A6M5Y5T1</accession>
<dbReference type="Proteomes" id="UP000502756">
    <property type="component" value="Chromosome"/>
</dbReference>
<gene>
    <name evidence="2" type="ORF">HNV11_07285</name>
</gene>
<dbReference type="KEGG" id="stae:HNV11_07285"/>
<reference evidence="2 3" key="1">
    <citation type="submission" date="2020-05" db="EMBL/GenBank/DDBJ databases">
        <title>Genome sequencing of Spirosoma sp. TS118.</title>
        <authorList>
            <person name="Lee J.-H."/>
            <person name="Jeong S."/>
            <person name="Zhao L."/>
            <person name="Jung J.-H."/>
            <person name="Kim M.-K."/>
            <person name="Lim S."/>
        </authorList>
    </citation>
    <scope>NUCLEOTIDE SEQUENCE [LARGE SCALE GENOMIC DNA]</scope>
    <source>
        <strain evidence="2 3">TS118</strain>
    </source>
</reference>